<dbReference type="EMBL" id="CP023699">
    <property type="protein sequence ID" value="QEU96114.1"/>
    <property type="molecule type" value="Genomic_DNA"/>
</dbReference>
<evidence type="ECO:0000313" key="1">
    <source>
        <dbReference type="EMBL" id="QEU96114.1"/>
    </source>
</evidence>
<gene>
    <name evidence="1" type="ORF">CP970_38930</name>
</gene>
<name>A0A5J6GP13_STRKN</name>
<sequence length="98" mass="9704">MSLLYVKVAAAEVDTQHSGTGRVCLTRSAVDGWRGPVYVLQIWILCRSTDVASGGDAAARAGTSSCGRGGAGADLGACGPDWSGLRAGAPPGAPGCPS</sequence>
<proteinExistence type="predicted"/>
<evidence type="ECO:0000313" key="2">
    <source>
        <dbReference type="Proteomes" id="UP000325529"/>
    </source>
</evidence>
<dbReference type="AlphaFoldDB" id="A0A5J6GP13"/>
<organism evidence="1 2">
    <name type="scientific">Streptomyces kanamyceticus</name>
    <dbReference type="NCBI Taxonomy" id="1967"/>
    <lineage>
        <taxon>Bacteria</taxon>
        <taxon>Bacillati</taxon>
        <taxon>Actinomycetota</taxon>
        <taxon>Actinomycetes</taxon>
        <taxon>Kitasatosporales</taxon>
        <taxon>Streptomycetaceae</taxon>
        <taxon>Streptomyces</taxon>
    </lineage>
</organism>
<protein>
    <submittedName>
        <fullName evidence="1">Uncharacterized protein</fullName>
    </submittedName>
</protein>
<accession>A0A5J6GP13</accession>
<dbReference type="KEGG" id="ska:CP970_38930"/>
<dbReference type="Proteomes" id="UP000325529">
    <property type="component" value="Chromosome"/>
</dbReference>
<keyword evidence="2" id="KW-1185">Reference proteome</keyword>
<reference evidence="1 2" key="1">
    <citation type="submission" date="2017-09" db="EMBL/GenBank/DDBJ databases">
        <authorList>
            <person name="Lee N."/>
            <person name="Cho B.-K."/>
        </authorList>
    </citation>
    <scope>NUCLEOTIDE SEQUENCE [LARGE SCALE GENOMIC DNA]</scope>
    <source>
        <strain evidence="1 2">ATCC 12853</strain>
    </source>
</reference>